<keyword evidence="2" id="KW-1185">Reference proteome</keyword>
<dbReference type="InterPro" id="IPR019619">
    <property type="entry name" value="DUF2490"/>
</dbReference>
<gene>
    <name evidence="1" type="ORF">FRX97_07915</name>
</gene>
<organism evidence="1 2">
    <name type="scientific">Luteibaculum oceani</name>
    <dbReference type="NCBI Taxonomy" id="1294296"/>
    <lineage>
        <taxon>Bacteria</taxon>
        <taxon>Pseudomonadati</taxon>
        <taxon>Bacteroidota</taxon>
        <taxon>Flavobacteriia</taxon>
        <taxon>Flavobacteriales</taxon>
        <taxon>Luteibaculaceae</taxon>
        <taxon>Luteibaculum</taxon>
    </lineage>
</organism>
<evidence type="ECO:0000313" key="2">
    <source>
        <dbReference type="Proteomes" id="UP000321168"/>
    </source>
</evidence>
<proteinExistence type="predicted"/>
<dbReference type="Proteomes" id="UP000321168">
    <property type="component" value="Unassembled WGS sequence"/>
</dbReference>
<dbReference type="EMBL" id="VORB01000006">
    <property type="protein sequence ID" value="TXC78633.1"/>
    <property type="molecule type" value="Genomic_DNA"/>
</dbReference>
<dbReference type="OrthoDB" id="1118734at2"/>
<name>A0A5C6UYS1_9FLAO</name>
<dbReference type="RefSeq" id="WP_147014660.1">
    <property type="nucleotide sequence ID" value="NZ_VORB01000006.1"/>
</dbReference>
<evidence type="ECO:0000313" key="1">
    <source>
        <dbReference type="EMBL" id="TXC78633.1"/>
    </source>
</evidence>
<sequence length="254" mass="29464">MKNLVILIVLVVSSINLVAQKQTVNGKLNSWFFWLNTAKVSERIDFTNELHLRQARFLDSKRLSIIRPALNYHVNETVIFSAGYSFIRNWPGDNFAASLPANEHNIWPQVTLNHKAGQFLFSHRFREEIRWTQDVVSNGSEVFTDGYSQVNRFRYRLTITSPTVQIDNFKVALTLFNEVWISQADGFRPVDLNRNWFYVGLDFPLSQSATFHLGLLDQFDKIAPGLFFQQPVLQFMVSSRLGDFRKNKDLNLID</sequence>
<dbReference type="Pfam" id="PF10677">
    <property type="entry name" value="DUF2490"/>
    <property type="match status" value="1"/>
</dbReference>
<reference evidence="1 2" key="1">
    <citation type="submission" date="2019-08" db="EMBL/GenBank/DDBJ databases">
        <title>Genome of Luteibaculum oceani JCM 18817.</title>
        <authorList>
            <person name="Bowman J.P."/>
        </authorList>
    </citation>
    <scope>NUCLEOTIDE SEQUENCE [LARGE SCALE GENOMIC DNA]</scope>
    <source>
        <strain evidence="1 2">JCM 18817</strain>
    </source>
</reference>
<comment type="caution">
    <text evidence="1">The sequence shown here is derived from an EMBL/GenBank/DDBJ whole genome shotgun (WGS) entry which is preliminary data.</text>
</comment>
<accession>A0A5C6UYS1</accession>
<dbReference type="AlphaFoldDB" id="A0A5C6UYS1"/>
<protein>
    <submittedName>
        <fullName evidence="1">DUF2490 domain-containing protein</fullName>
    </submittedName>
</protein>